<dbReference type="Proteomes" id="UP000319979">
    <property type="component" value="Unassembled WGS sequence"/>
</dbReference>
<dbReference type="EMBL" id="VIOS01000066">
    <property type="protein sequence ID" value="TQP11003.1"/>
    <property type="molecule type" value="Genomic_DNA"/>
</dbReference>
<feature type="signal peptide" evidence="1">
    <location>
        <begin position="1"/>
        <end position="20"/>
    </location>
</feature>
<gene>
    <name evidence="2" type="ORF">FLM02_14975</name>
</gene>
<organism evidence="2 3">
    <name type="scientific">Vibrio cholerae</name>
    <dbReference type="NCBI Taxonomy" id="666"/>
    <lineage>
        <taxon>Bacteria</taxon>
        <taxon>Pseudomonadati</taxon>
        <taxon>Pseudomonadota</taxon>
        <taxon>Gammaproteobacteria</taxon>
        <taxon>Vibrionales</taxon>
        <taxon>Vibrionaceae</taxon>
        <taxon>Vibrio</taxon>
    </lineage>
</organism>
<comment type="caution">
    <text evidence="2">The sequence shown here is derived from an EMBL/GenBank/DDBJ whole genome shotgun (WGS) entry which is preliminary data.</text>
</comment>
<evidence type="ECO:0000256" key="1">
    <source>
        <dbReference type="SAM" id="SignalP"/>
    </source>
</evidence>
<accession>A0A544KYU7</accession>
<proteinExistence type="predicted"/>
<name>A0A544KYU7_VIBCL</name>
<evidence type="ECO:0000313" key="3">
    <source>
        <dbReference type="Proteomes" id="UP000319979"/>
    </source>
</evidence>
<reference evidence="2 3" key="1">
    <citation type="submission" date="2019-07" db="EMBL/GenBank/DDBJ databases">
        <title>Phenotypic and genotypic antimicrobial resistance traits of Vibrio cholerae non-O1/non-O139 isolated from a large Austrian lake frequently associated with cases of infection.</title>
        <authorList>
            <person name="Lepuschitz S."/>
            <person name="Baron S."/>
            <person name="Larvor E."/>
            <person name="Granier S."/>
            <person name="Pretzer C."/>
            <person name="Mach R.L."/>
            <person name="Farnleitner A.H."/>
            <person name="Ruppitsch W."/>
            <person name="Pleininger S."/>
            <person name="Indra A."/>
            <person name="Kirschner A.K.T."/>
        </authorList>
    </citation>
    <scope>NUCLEOTIDE SEQUENCE [LARGE SCALE GENOMIC DNA]</scope>
    <source>
        <strain evidence="2 3">A12JL36W90</strain>
    </source>
</reference>
<dbReference type="AlphaFoldDB" id="A0A544KYU7"/>
<sequence length="132" mass="15075">MRFSSFVLSGLLLFSASSFANSTTYVYCALPDGSDWEWLLDTNDNYVTISGNWGRVSEANGNYFNVFRVNEAIWKQKAIQCPAGYIAHPADRGSSRWEIFEVMRTDGSSYFVNGYRTYYMRGLVLANFLLRV</sequence>
<evidence type="ECO:0000313" key="2">
    <source>
        <dbReference type="EMBL" id="TQP11003.1"/>
    </source>
</evidence>
<feature type="chain" id="PRO_5021898273" evidence="1">
    <location>
        <begin position="21"/>
        <end position="132"/>
    </location>
</feature>
<protein>
    <submittedName>
        <fullName evidence="2">Uncharacterized protein</fullName>
    </submittedName>
</protein>
<keyword evidence="1" id="KW-0732">Signal</keyword>